<evidence type="ECO:0000313" key="2">
    <source>
        <dbReference type="EMBL" id="KAK3326126.1"/>
    </source>
</evidence>
<proteinExistence type="predicted"/>
<dbReference type="AlphaFoldDB" id="A0AAE0IJ81"/>
<reference evidence="2" key="1">
    <citation type="journal article" date="2023" name="Mol. Phylogenet. Evol.">
        <title>Genome-scale phylogeny and comparative genomics of the fungal order Sordariales.</title>
        <authorList>
            <person name="Hensen N."/>
            <person name="Bonometti L."/>
            <person name="Westerberg I."/>
            <person name="Brannstrom I.O."/>
            <person name="Guillou S."/>
            <person name="Cros-Aarteil S."/>
            <person name="Calhoun S."/>
            <person name="Haridas S."/>
            <person name="Kuo A."/>
            <person name="Mondo S."/>
            <person name="Pangilinan J."/>
            <person name="Riley R."/>
            <person name="LaButti K."/>
            <person name="Andreopoulos B."/>
            <person name="Lipzen A."/>
            <person name="Chen C."/>
            <person name="Yan M."/>
            <person name="Daum C."/>
            <person name="Ng V."/>
            <person name="Clum A."/>
            <person name="Steindorff A."/>
            <person name="Ohm R.A."/>
            <person name="Martin F."/>
            <person name="Silar P."/>
            <person name="Natvig D.O."/>
            <person name="Lalanne C."/>
            <person name="Gautier V."/>
            <person name="Ament-Velasquez S.L."/>
            <person name="Kruys A."/>
            <person name="Hutchinson M.I."/>
            <person name="Powell A.J."/>
            <person name="Barry K."/>
            <person name="Miller A.N."/>
            <person name="Grigoriev I.V."/>
            <person name="Debuchy R."/>
            <person name="Gladieux P."/>
            <person name="Hiltunen Thoren M."/>
            <person name="Johannesson H."/>
        </authorList>
    </citation>
    <scope>NUCLEOTIDE SEQUENCE</scope>
    <source>
        <strain evidence="2">CBS 118394</strain>
    </source>
</reference>
<gene>
    <name evidence="2" type="ORF">B0H66DRAFT_637442</name>
</gene>
<evidence type="ECO:0000313" key="3">
    <source>
        <dbReference type="Proteomes" id="UP001283341"/>
    </source>
</evidence>
<accession>A0AAE0IJ81</accession>
<name>A0AAE0IJ81_9PEZI</name>
<evidence type="ECO:0008006" key="4">
    <source>
        <dbReference type="Google" id="ProtNLM"/>
    </source>
</evidence>
<organism evidence="2 3">
    <name type="scientific">Apodospora peruviana</name>
    <dbReference type="NCBI Taxonomy" id="516989"/>
    <lineage>
        <taxon>Eukaryota</taxon>
        <taxon>Fungi</taxon>
        <taxon>Dikarya</taxon>
        <taxon>Ascomycota</taxon>
        <taxon>Pezizomycotina</taxon>
        <taxon>Sordariomycetes</taxon>
        <taxon>Sordariomycetidae</taxon>
        <taxon>Sordariales</taxon>
        <taxon>Lasiosphaeriaceae</taxon>
        <taxon>Apodospora</taxon>
    </lineage>
</organism>
<reference evidence="2" key="2">
    <citation type="submission" date="2023-06" db="EMBL/GenBank/DDBJ databases">
        <authorList>
            <consortium name="Lawrence Berkeley National Laboratory"/>
            <person name="Haridas S."/>
            <person name="Hensen N."/>
            <person name="Bonometti L."/>
            <person name="Westerberg I."/>
            <person name="Brannstrom I.O."/>
            <person name="Guillou S."/>
            <person name="Cros-Aarteil S."/>
            <person name="Calhoun S."/>
            <person name="Kuo A."/>
            <person name="Mondo S."/>
            <person name="Pangilinan J."/>
            <person name="Riley R."/>
            <person name="Labutti K."/>
            <person name="Andreopoulos B."/>
            <person name="Lipzen A."/>
            <person name="Chen C."/>
            <person name="Yanf M."/>
            <person name="Daum C."/>
            <person name="Ng V."/>
            <person name="Clum A."/>
            <person name="Steindorff A."/>
            <person name="Ohm R."/>
            <person name="Martin F."/>
            <person name="Silar P."/>
            <person name="Natvig D."/>
            <person name="Lalanne C."/>
            <person name="Gautier V."/>
            <person name="Ament-Velasquez S.L."/>
            <person name="Kruys A."/>
            <person name="Hutchinson M.I."/>
            <person name="Powell A.J."/>
            <person name="Barry K."/>
            <person name="Miller A.N."/>
            <person name="Grigoriev I.V."/>
            <person name="Debuchy R."/>
            <person name="Gladieux P."/>
            <person name="Thoren M.H."/>
            <person name="Johannesson H."/>
        </authorList>
    </citation>
    <scope>NUCLEOTIDE SEQUENCE</scope>
    <source>
        <strain evidence="2">CBS 118394</strain>
    </source>
</reference>
<protein>
    <recommendedName>
        <fullName evidence="4">Ecp2 effector protein domain-containing protein</fullName>
    </recommendedName>
</protein>
<feature type="signal peptide" evidence="1">
    <location>
        <begin position="1"/>
        <end position="20"/>
    </location>
</feature>
<comment type="caution">
    <text evidence="2">The sequence shown here is derived from an EMBL/GenBank/DDBJ whole genome shotgun (WGS) entry which is preliminary data.</text>
</comment>
<evidence type="ECO:0000256" key="1">
    <source>
        <dbReference type="SAM" id="SignalP"/>
    </source>
</evidence>
<sequence>MQAPSLSLLTLSVLPALVLAGPERSYCGGQGALPTKDDCMAAINKINDGESYTGSHTFDAGDCTVEYKALMLATTPPPIQGSVLKAQALDIVTDGCQGSGWDQDSGGNVTVHKCFVCMFGTCAVCNAPRTRDVAPQPVVLPDSEYVSQRSAQGVEPLPAKGDLIRRHVGSHTTKSMLAARQKPEAGVECRSSLGPVKISDCQGLADSLRGKTLALPYIGGNEDCDLAIFAHFQGLAANGDTVADRINHVSDLCKSSGDPVLGEMIDTSQEIPLFGYTIWSGNLCGQFSFWHGQLRAIEGRLGGSQEKKGGETM</sequence>
<dbReference type="EMBL" id="JAUEDM010000002">
    <property type="protein sequence ID" value="KAK3326126.1"/>
    <property type="molecule type" value="Genomic_DNA"/>
</dbReference>
<feature type="chain" id="PRO_5041984757" description="Ecp2 effector protein domain-containing protein" evidence="1">
    <location>
        <begin position="21"/>
        <end position="313"/>
    </location>
</feature>
<keyword evidence="1" id="KW-0732">Signal</keyword>
<dbReference type="Proteomes" id="UP001283341">
    <property type="component" value="Unassembled WGS sequence"/>
</dbReference>
<keyword evidence="3" id="KW-1185">Reference proteome</keyword>